<dbReference type="KEGG" id="eah:FA04_09095"/>
<dbReference type="OrthoDB" id="9805728at2"/>
<gene>
    <name evidence="3" type="ORF">NE863_09410</name>
    <name evidence="4" type="ORF">P4B07_09245</name>
</gene>
<proteinExistence type="predicted"/>
<dbReference type="InterPro" id="IPR001279">
    <property type="entry name" value="Metallo-B-lactamas"/>
</dbReference>
<dbReference type="EMBL" id="CP098807">
    <property type="protein sequence ID" value="USJ25162.1"/>
    <property type="molecule type" value="Genomic_DNA"/>
</dbReference>
<dbReference type="RefSeq" id="WP_034788518.1">
    <property type="nucleotide sequence ID" value="NZ_CAXURO020000001.1"/>
</dbReference>
<dbReference type="Pfam" id="PF12706">
    <property type="entry name" value="Lactamase_B_2"/>
    <property type="match status" value="1"/>
</dbReference>
<protein>
    <submittedName>
        <fullName evidence="3">MBL fold metallo-hydrolase</fullName>
    </submittedName>
</protein>
<keyword evidence="1" id="KW-0378">Hydrolase</keyword>
<dbReference type="InterPro" id="IPR050114">
    <property type="entry name" value="UPF0173_UPF0282_UlaG_hydrolase"/>
</dbReference>
<dbReference type="Proteomes" id="UP001055460">
    <property type="component" value="Chromosome"/>
</dbReference>
<name>A0A9Q9DBM4_ENSAD</name>
<dbReference type="PANTHER" id="PTHR43546:SF9">
    <property type="entry name" value="L-ASCORBATE-6-PHOSPHATE LACTONASE ULAG-RELATED"/>
    <property type="match status" value="1"/>
</dbReference>
<dbReference type="EMBL" id="CP121308">
    <property type="protein sequence ID" value="WFP92524.1"/>
    <property type="molecule type" value="Genomic_DNA"/>
</dbReference>
<reference evidence="4 6" key="2">
    <citation type="submission" date="2023-03" db="EMBL/GenBank/DDBJ databases">
        <title>Comparative genome and transcriptome analysis combination mining strategies for increasing vitamin B12 production of Ensifer adhaerens strain.</title>
        <authorList>
            <person name="Yongheng L."/>
        </authorList>
    </citation>
    <scope>NUCLEOTIDE SEQUENCE [LARGE SCALE GENOMIC DNA]</scope>
    <source>
        <strain evidence="4 6">Casida A-T305</strain>
    </source>
</reference>
<accession>A0A9Q9DBM4</accession>
<evidence type="ECO:0000256" key="1">
    <source>
        <dbReference type="ARBA" id="ARBA00022801"/>
    </source>
</evidence>
<organism evidence="3 5">
    <name type="scientific">Ensifer adhaerens</name>
    <name type="common">Sinorhizobium morelense</name>
    <dbReference type="NCBI Taxonomy" id="106592"/>
    <lineage>
        <taxon>Bacteria</taxon>
        <taxon>Pseudomonadati</taxon>
        <taxon>Pseudomonadota</taxon>
        <taxon>Alphaproteobacteria</taxon>
        <taxon>Hyphomicrobiales</taxon>
        <taxon>Rhizobiaceae</taxon>
        <taxon>Sinorhizobium/Ensifer group</taxon>
        <taxon>Ensifer</taxon>
    </lineage>
</organism>
<dbReference type="Gene3D" id="3.60.15.10">
    <property type="entry name" value="Ribonuclease Z/Hydroxyacylglutathione hydrolase-like"/>
    <property type="match status" value="1"/>
</dbReference>
<feature type="domain" description="Metallo-beta-lactamase" evidence="2">
    <location>
        <begin position="18"/>
        <end position="210"/>
    </location>
</feature>
<dbReference type="PANTHER" id="PTHR43546">
    <property type="entry name" value="UPF0173 METAL-DEPENDENT HYDROLASE MJ1163-RELATED"/>
    <property type="match status" value="1"/>
</dbReference>
<keyword evidence="6" id="KW-1185">Reference proteome</keyword>
<dbReference type="GeneID" id="29517292"/>
<dbReference type="SUPFAM" id="SSF56281">
    <property type="entry name" value="Metallo-hydrolase/oxidoreductase"/>
    <property type="match status" value="1"/>
</dbReference>
<dbReference type="Proteomes" id="UP001214094">
    <property type="component" value="Chromosome"/>
</dbReference>
<evidence type="ECO:0000313" key="4">
    <source>
        <dbReference type="EMBL" id="WFP92524.1"/>
    </source>
</evidence>
<sequence>MKLQLIRNATLKLDYAGHTVLIDPFLGPKDSLPSFAGRAPNPLVGLPFDTDTILAGVELVIISHLHEDHFDDTAKHRLPKGLPIFCQPGDEEAIRGAGFRDVTPLLGKAQWQGLKLTRRDGSHGLGPVVQDMGPVMGFSLEAKGEPTVYWAGDTVLYPAIEKTIHDTKPDVIVTHSCGARWDGALIVMDAAQTIAVCEASKKSIVVATHMEALDHATVSRGDLRAAASAHGIALPRLLIPDDGDVLTLIPPVV</sequence>
<evidence type="ECO:0000313" key="3">
    <source>
        <dbReference type="EMBL" id="USJ25162.1"/>
    </source>
</evidence>
<evidence type="ECO:0000313" key="6">
    <source>
        <dbReference type="Proteomes" id="UP001214094"/>
    </source>
</evidence>
<dbReference type="AlphaFoldDB" id="A0A9Q9DBM4"/>
<evidence type="ECO:0000259" key="2">
    <source>
        <dbReference type="Pfam" id="PF12706"/>
    </source>
</evidence>
<dbReference type="InterPro" id="IPR036866">
    <property type="entry name" value="RibonucZ/Hydroxyglut_hydro"/>
</dbReference>
<dbReference type="GO" id="GO:0016787">
    <property type="term" value="F:hydrolase activity"/>
    <property type="evidence" value="ECO:0007669"/>
    <property type="project" value="UniProtKB-KW"/>
</dbReference>
<reference evidence="3" key="1">
    <citation type="submission" date="2022-06" db="EMBL/GenBank/DDBJ databases">
        <title>Physiological and biochemical characterization and genomic elucidation of a strain of the genus Ensifer adhaerens M8 that combines arsenic oxidation and chromium reduction.</title>
        <authorList>
            <person name="Li X."/>
            <person name="Yu c."/>
        </authorList>
    </citation>
    <scope>NUCLEOTIDE SEQUENCE</scope>
    <source>
        <strain evidence="3">M8</strain>
    </source>
</reference>
<evidence type="ECO:0000313" key="5">
    <source>
        <dbReference type="Proteomes" id="UP001055460"/>
    </source>
</evidence>